<dbReference type="EMBL" id="CADCXW020000007">
    <property type="protein sequence ID" value="CAD1540597.1"/>
    <property type="molecule type" value="Genomic_DNA"/>
</dbReference>
<sequence length="118" mass="13438">MYGNRERILDAEQWKVEAQAIIDDVKSHVHDIAISEKLQSTNSSIYLNLTTLEHLRLTIQISADGFRIIGNQHDTVTDANVAETFETPYSLLDFISPQYRQSFSSALTAKLNKLEQKQ</sequence>
<dbReference type="InterPro" id="IPR007967">
    <property type="entry name" value="GSKIP_dom"/>
</dbReference>
<gene>
    <name evidence="3" type="ORF">BBRV_LOCUS28668</name>
</gene>
<dbReference type="Gene3D" id="3.30.2280.10">
    <property type="entry name" value="Hypothetical protein (hspc210)"/>
    <property type="match status" value="1"/>
</dbReference>
<dbReference type="PANTHER" id="PTHR12490:SF4">
    <property type="entry name" value="GSK3B-INTERACTING PROTEIN"/>
    <property type="match status" value="1"/>
</dbReference>
<proteinExistence type="inferred from homology"/>
<dbReference type="GO" id="GO:0060828">
    <property type="term" value="P:regulation of canonical Wnt signaling pathway"/>
    <property type="evidence" value="ECO:0007669"/>
    <property type="project" value="InterPro"/>
</dbReference>
<feature type="domain" description="GSKIP" evidence="2">
    <location>
        <begin position="16"/>
        <end position="114"/>
    </location>
</feature>
<comment type="similarity">
    <text evidence="1">Belongs to the GSKIP family.</text>
</comment>
<organism evidence="3">
    <name type="scientific">Bracon brevicornis</name>
    <dbReference type="NCBI Taxonomy" id="1563983"/>
    <lineage>
        <taxon>Eukaryota</taxon>
        <taxon>Metazoa</taxon>
        <taxon>Ecdysozoa</taxon>
        <taxon>Arthropoda</taxon>
        <taxon>Hexapoda</taxon>
        <taxon>Insecta</taxon>
        <taxon>Pterygota</taxon>
        <taxon>Neoptera</taxon>
        <taxon>Endopterygota</taxon>
        <taxon>Hymenoptera</taxon>
        <taxon>Apocrita</taxon>
        <taxon>Ichneumonoidea</taxon>
        <taxon>Braconidae</taxon>
        <taxon>Braconinae</taxon>
        <taxon>Bracon</taxon>
    </lineage>
</organism>
<reference evidence="3" key="1">
    <citation type="submission" date="2020-07" db="EMBL/GenBank/DDBJ databases">
        <authorList>
            <person name="Ferguson B K."/>
        </authorList>
    </citation>
    <scope>NUCLEOTIDE SEQUENCE</scope>
    <source>
        <strain evidence="3">L06</strain>
    </source>
</reference>
<dbReference type="InterPro" id="IPR023231">
    <property type="entry name" value="GSKIP_dom_sf"/>
</dbReference>
<dbReference type="GO" id="GO:0019207">
    <property type="term" value="F:kinase regulator activity"/>
    <property type="evidence" value="ECO:0007669"/>
    <property type="project" value="TreeGrafter"/>
</dbReference>
<name>A0A6V7IML4_9HYME</name>
<dbReference type="InterPro" id="IPR037395">
    <property type="entry name" value="GSKIP"/>
</dbReference>
<dbReference type="GO" id="GO:0005737">
    <property type="term" value="C:cytoplasm"/>
    <property type="evidence" value="ECO:0007669"/>
    <property type="project" value="TreeGrafter"/>
</dbReference>
<protein>
    <recommendedName>
        <fullName evidence="2">GSKIP domain-containing protein</fullName>
    </recommendedName>
</protein>
<dbReference type="GO" id="GO:0051018">
    <property type="term" value="F:protein kinase A binding"/>
    <property type="evidence" value="ECO:0007669"/>
    <property type="project" value="TreeGrafter"/>
</dbReference>
<dbReference type="PANTHER" id="PTHR12490">
    <property type="entry name" value="GSK3B-INTERACTING PROTEIN"/>
    <property type="match status" value="1"/>
</dbReference>
<evidence type="ECO:0000256" key="1">
    <source>
        <dbReference type="ARBA" id="ARBA00009571"/>
    </source>
</evidence>
<dbReference type="SUPFAM" id="SSF103107">
    <property type="entry name" value="Hypothetical protein c14orf129, hspc210"/>
    <property type="match status" value="1"/>
</dbReference>
<evidence type="ECO:0000313" key="3">
    <source>
        <dbReference type="EMBL" id="CAD1540597.1"/>
    </source>
</evidence>
<dbReference type="Pfam" id="PF05303">
    <property type="entry name" value="GSKIP_dom"/>
    <property type="match status" value="1"/>
</dbReference>
<evidence type="ECO:0000259" key="2">
    <source>
        <dbReference type="Pfam" id="PF05303"/>
    </source>
</evidence>
<dbReference type="AlphaFoldDB" id="A0A6V7IML4"/>
<accession>A0A6V7IML4</accession>